<organism evidence="1 2">
    <name type="scientific">Planctomyces bekefii</name>
    <dbReference type="NCBI Taxonomy" id="1653850"/>
    <lineage>
        <taxon>Bacteria</taxon>
        <taxon>Pseudomonadati</taxon>
        <taxon>Planctomycetota</taxon>
        <taxon>Planctomycetia</taxon>
        <taxon>Planctomycetales</taxon>
        <taxon>Planctomycetaceae</taxon>
        <taxon>Planctomyces</taxon>
    </lineage>
</organism>
<protein>
    <recommendedName>
        <fullName evidence="3">Tetratricopeptide repeat protein</fullName>
    </recommendedName>
</protein>
<dbReference type="Gene3D" id="1.25.40.10">
    <property type="entry name" value="Tetratricopeptide repeat domain"/>
    <property type="match status" value="1"/>
</dbReference>
<proteinExistence type="predicted"/>
<name>A0A5C6MA88_9PLAN</name>
<accession>A0A5C6MA88</accession>
<gene>
    <name evidence="1" type="ORF">E3A20_09980</name>
</gene>
<comment type="caution">
    <text evidence="1">The sequence shown here is derived from an EMBL/GenBank/DDBJ whole genome shotgun (WGS) entry which is preliminary data.</text>
</comment>
<sequence length="1031" mass="112576">MSLEQKRQMQLEKRRLSVLLAIVAIGASALAVSFHKFNFSLAARNMAPLLPLSAPQYELGFQVQALRDPEILSRKPETDGDAARLAEEIKEFRSDLARAKGDRALELHEMAYQSAAALAYFFEDVQAGRLESPDSKGNAGGNLQSMRAMVVYHAQKAAHLSKNEGRKSRALYYLYTTQFAMNQAPAKAGAELGKLADGSLSKKLKSRAELVSSLYQLERGGAKARVQAEARLSRVVATLPNAGQVAVEIAVARSLAGLSHNLKRVGGSHPSYRQHLARAATKTHSLTAQEKEQTLRLLIGIWRGAEGANGDWSKAPFNMNLFAGAMDTKAVVERSALADWQQNKKDVSLRKYESLAKSLTGSPARAALDLRVLDMKRAAVVDAPSSRAYEASLINLEKTYLDPGVLGDGNEAKAKAVAQEILSRHKSFVYAELARATAKNKQNAERTQAIRMAETYLTAVTEAKEIEDVKGRIAGLYALNCEHGKAVAIYKELAEMGEKANAKRYYVLAIASQSVLASWPLEAPWSANVSKGSRGGEREELLMLYQKLNGLESSWTVIAHVGLLQLASGQQDQAFALWTETLKKDAKGSHAAHAAGTMLVTYKGAKDWPQLETLSRLALAAQMRPQYRGTPVDPFVTLGLALLENGKGALEQGQFALAVTKLKEFVVQHASAERHDEGFYLLASAYRGNGQHTEAIKTLLAFVDRYQKSSFYRAALLNGGDWSSEMAFEENVMFFYNRFVSRFGADGEGQRVRTALTELYVGRALYAEAIGILNLTSRAKVDAGVRADALSQILEIEERHGSLDSALATADRVLADKTVSDDTKGRALALKARVLARDAKLAEVQQIDGKLAAMSTSPGVTEALGEVRYLIAVAQGKTVTTRFFNLALKDPESTLNGRYKAYEGARAAFLKVCEAGQSGYCAPSMHRLARFSEAFMKSIEDIEIQDTLAKEVVDGFRSTKQRIMDEVTKVAKHADSKAVATLSEGSTDPDWVQAVLWQNNGDWNFERVSGETGNGYLQWADDTSKSGSPEL</sequence>
<evidence type="ECO:0000313" key="1">
    <source>
        <dbReference type="EMBL" id="TWW09874.1"/>
    </source>
</evidence>
<dbReference type="EMBL" id="SRHE01000157">
    <property type="protein sequence ID" value="TWW09874.1"/>
    <property type="molecule type" value="Genomic_DNA"/>
</dbReference>
<reference evidence="1 2" key="2">
    <citation type="submission" date="2019-08" db="EMBL/GenBank/DDBJ databases">
        <authorList>
            <person name="Henke P."/>
        </authorList>
    </citation>
    <scope>NUCLEOTIDE SEQUENCE [LARGE SCALE GENOMIC DNA]</scope>
    <source>
        <strain evidence="1">Phe10_nw2017</strain>
    </source>
</reference>
<dbReference type="AlphaFoldDB" id="A0A5C6MA88"/>
<evidence type="ECO:0008006" key="3">
    <source>
        <dbReference type="Google" id="ProtNLM"/>
    </source>
</evidence>
<keyword evidence="2" id="KW-1185">Reference proteome</keyword>
<dbReference type="InterPro" id="IPR011990">
    <property type="entry name" value="TPR-like_helical_dom_sf"/>
</dbReference>
<reference evidence="1 2" key="1">
    <citation type="submission" date="2019-08" db="EMBL/GenBank/DDBJ databases">
        <title>100 year-old enigma solved: identification of Planctomyces bekefii, the type genus and species of the phylum Planctomycetes.</title>
        <authorList>
            <person name="Svetlana D.N."/>
            <person name="Overmann J."/>
        </authorList>
    </citation>
    <scope>NUCLEOTIDE SEQUENCE [LARGE SCALE GENOMIC DNA]</scope>
    <source>
        <strain evidence="1">Phe10_nw2017</strain>
    </source>
</reference>
<dbReference type="Proteomes" id="UP000321083">
    <property type="component" value="Unassembled WGS sequence"/>
</dbReference>
<evidence type="ECO:0000313" key="2">
    <source>
        <dbReference type="Proteomes" id="UP000321083"/>
    </source>
</evidence>